<dbReference type="SUPFAM" id="SSF55174">
    <property type="entry name" value="Alpha-L RNA-binding motif"/>
    <property type="match status" value="1"/>
</dbReference>
<protein>
    <submittedName>
        <fullName evidence="3">Ribosomal large subunit pseudouridine synthase D</fullName>
    </submittedName>
</protein>
<sequence length="82" mass="9019">MGKQYSESAADASDSDRVRAGEFREHRLDLPPEAAGLRLDQALARALPQYSRARLQGWIEGGAVEVDGQRMRAKDKVLGGEH</sequence>
<evidence type="ECO:0000259" key="2">
    <source>
        <dbReference type="Pfam" id="PF01479"/>
    </source>
</evidence>
<dbReference type="AlphaFoldDB" id="T0Z0P9"/>
<reference evidence="3" key="2">
    <citation type="journal article" date="2014" name="ISME J.">
        <title>Microbial stratification in low pH oxic and suboxic macroscopic growths along an acid mine drainage.</title>
        <authorList>
            <person name="Mendez-Garcia C."/>
            <person name="Mesa V."/>
            <person name="Sprenger R.R."/>
            <person name="Richter M."/>
            <person name="Diez M.S."/>
            <person name="Solano J."/>
            <person name="Bargiela R."/>
            <person name="Golyshina O.V."/>
            <person name="Manteca A."/>
            <person name="Ramos J.L."/>
            <person name="Gallego J.R."/>
            <person name="Llorente I."/>
            <person name="Martins Dos Santos V.A."/>
            <person name="Jensen O.N."/>
            <person name="Pelaez A.I."/>
            <person name="Sanchez J."/>
            <person name="Ferrer M."/>
        </authorList>
    </citation>
    <scope>NUCLEOTIDE SEQUENCE</scope>
</reference>
<feature type="domain" description="RNA-binding S4" evidence="2">
    <location>
        <begin position="38"/>
        <end position="81"/>
    </location>
</feature>
<reference evidence="3" key="1">
    <citation type="submission" date="2013-08" db="EMBL/GenBank/DDBJ databases">
        <authorList>
            <person name="Mendez C."/>
            <person name="Richter M."/>
            <person name="Ferrer M."/>
            <person name="Sanchez J."/>
        </authorList>
    </citation>
    <scope>NUCLEOTIDE SEQUENCE</scope>
</reference>
<dbReference type="CDD" id="cd00165">
    <property type="entry name" value="S4"/>
    <property type="match status" value="1"/>
</dbReference>
<dbReference type="GO" id="GO:0003723">
    <property type="term" value="F:RNA binding"/>
    <property type="evidence" value="ECO:0007669"/>
    <property type="project" value="InterPro"/>
</dbReference>
<dbReference type="Gene3D" id="3.10.290.10">
    <property type="entry name" value="RNA-binding S4 domain"/>
    <property type="match status" value="1"/>
</dbReference>
<evidence type="ECO:0000313" key="3">
    <source>
        <dbReference type="EMBL" id="EQD38878.1"/>
    </source>
</evidence>
<comment type="caution">
    <text evidence="3">The sequence shown here is derived from an EMBL/GenBank/DDBJ whole genome shotgun (WGS) entry which is preliminary data.</text>
</comment>
<dbReference type="EMBL" id="AUZY01010393">
    <property type="protein sequence ID" value="EQD38878.1"/>
    <property type="molecule type" value="Genomic_DNA"/>
</dbReference>
<feature type="region of interest" description="Disordered" evidence="1">
    <location>
        <begin position="1"/>
        <end position="27"/>
    </location>
</feature>
<organism evidence="3">
    <name type="scientific">mine drainage metagenome</name>
    <dbReference type="NCBI Taxonomy" id="410659"/>
    <lineage>
        <taxon>unclassified sequences</taxon>
        <taxon>metagenomes</taxon>
        <taxon>ecological metagenomes</taxon>
    </lineage>
</organism>
<dbReference type="Pfam" id="PF01479">
    <property type="entry name" value="S4"/>
    <property type="match status" value="1"/>
</dbReference>
<dbReference type="PROSITE" id="PS50889">
    <property type="entry name" value="S4"/>
    <property type="match status" value="1"/>
</dbReference>
<gene>
    <name evidence="3" type="ORF">B1B_15622</name>
</gene>
<accession>T0Z0P9</accession>
<proteinExistence type="predicted"/>
<name>T0Z0P9_9ZZZZ</name>
<dbReference type="InterPro" id="IPR002942">
    <property type="entry name" value="S4_RNA-bd"/>
</dbReference>
<feature type="non-terminal residue" evidence="3">
    <location>
        <position position="82"/>
    </location>
</feature>
<dbReference type="InterPro" id="IPR036986">
    <property type="entry name" value="S4_RNA-bd_sf"/>
</dbReference>
<feature type="compositionally biased region" description="Basic and acidic residues" evidence="1">
    <location>
        <begin position="14"/>
        <end position="27"/>
    </location>
</feature>
<evidence type="ECO:0000256" key="1">
    <source>
        <dbReference type="SAM" id="MobiDB-lite"/>
    </source>
</evidence>